<gene>
    <name evidence="2" type="ORF">SYN_00719</name>
</gene>
<dbReference type="eggNOG" id="COG1937">
    <property type="taxonomic scope" value="Bacteria"/>
</dbReference>
<dbReference type="GO" id="GO:0046872">
    <property type="term" value="F:metal ion binding"/>
    <property type="evidence" value="ECO:0007669"/>
    <property type="project" value="InterPro"/>
</dbReference>
<accession>Q2LVA9</accession>
<evidence type="ECO:0000313" key="3">
    <source>
        <dbReference type="Proteomes" id="UP000001933"/>
    </source>
</evidence>
<dbReference type="STRING" id="56780.SYN_00719"/>
<evidence type="ECO:0000313" key="2">
    <source>
        <dbReference type="EMBL" id="ABC78017.1"/>
    </source>
</evidence>
<evidence type="ECO:0000256" key="1">
    <source>
        <dbReference type="ARBA" id="ARBA00005260"/>
    </source>
</evidence>
<dbReference type="Gene3D" id="1.20.58.1000">
    <property type="entry name" value="Metal-sensitive repressor, helix protomer"/>
    <property type="match status" value="1"/>
</dbReference>
<reference evidence="2 3" key="1">
    <citation type="journal article" date="2007" name="Proc. Natl. Acad. Sci. U.S.A.">
        <title>The genome of Syntrophus aciditrophicus: life at the thermodynamic limit of microbial growth.</title>
        <authorList>
            <person name="McInerney M.J."/>
            <person name="Rohlin L."/>
            <person name="Mouttaki H."/>
            <person name="Kim U."/>
            <person name="Krupp R.S."/>
            <person name="Rios-Hernandez L."/>
            <person name="Sieber J."/>
            <person name="Struchtemeyer C.G."/>
            <person name="Bhattacharyya A."/>
            <person name="Campbell J.W."/>
            <person name="Gunsalus R.P."/>
        </authorList>
    </citation>
    <scope>NUCLEOTIDE SEQUENCE [LARGE SCALE GENOMIC DNA]</scope>
    <source>
        <strain evidence="2 3">SB</strain>
    </source>
</reference>
<dbReference type="FunCoup" id="Q2LVA9">
    <property type="interactions" value="92"/>
</dbReference>
<dbReference type="PANTHER" id="PTHR33677">
    <property type="entry name" value="TRANSCRIPTIONAL REPRESSOR FRMR-RELATED"/>
    <property type="match status" value="1"/>
</dbReference>
<dbReference type="InParanoid" id="Q2LVA9"/>
<organism evidence="2 3">
    <name type="scientific">Syntrophus aciditrophicus (strain SB)</name>
    <dbReference type="NCBI Taxonomy" id="56780"/>
    <lineage>
        <taxon>Bacteria</taxon>
        <taxon>Pseudomonadati</taxon>
        <taxon>Thermodesulfobacteriota</taxon>
        <taxon>Syntrophia</taxon>
        <taxon>Syntrophales</taxon>
        <taxon>Syntrophaceae</taxon>
        <taxon>Syntrophus</taxon>
    </lineage>
</organism>
<dbReference type="InterPro" id="IPR003735">
    <property type="entry name" value="Metal_Tscrpt_repr"/>
</dbReference>
<sequence>MCGSSVTFYKHRLIIKLKYNKNLWPLNILTHRKESPIHTPWGYIMSQERKKIIGRLRRIEGQIRGLQRMVESEAPCVDILTQVSAVTSAMKKTGNEIVQNHLQQCISETSQGNDEALENFKKALARYIRMA</sequence>
<dbReference type="GO" id="GO:0045892">
    <property type="term" value="P:negative regulation of DNA-templated transcription"/>
    <property type="evidence" value="ECO:0007669"/>
    <property type="project" value="UniProtKB-ARBA"/>
</dbReference>
<comment type="similarity">
    <text evidence="1">Belongs to the FrmR/RcnR family.</text>
</comment>
<name>Q2LVA9_SYNAS</name>
<dbReference type="HOGENOM" id="CLU_130332_0_1_7"/>
<dbReference type="Proteomes" id="UP000001933">
    <property type="component" value="Chromosome"/>
</dbReference>
<dbReference type="KEGG" id="sat:SYN_00719"/>
<dbReference type="Pfam" id="PF02583">
    <property type="entry name" value="Trns_repr_metal"/>
    <property type="match status" value="1"/>
</dbReference>
<protein>
    <submittedName>
        <fullName evidence="2">Hypothetical cytosolic protein</fullName>
    </submittedName>
</protein>
<proteinExistence type="inferred from homology"/>
<keyword evidence="3" id="KW-1185">Reference proteome</keyword>
<dbReference type="InterPro" id="IPR038390">
    <property type="entry name" value="Metal_Tscrpt_repr_sf"/>
</dbReference>
<dbReference type="EMBL" id="CP000252">
    <property type="protein sequence ID" value="ABC78017.1"/>
    <property type="molecule type" value="Genomic_DNA"/>
</dbReference>
<dbReference type="CDD" id="cd10148">
    <property type="entry name" value="CsoR-like_DUF156"/>
    <property type="match status" value="1"/>
</dbReference>
<dbReference type="AlphaFoldDB" id="Q2LVA9"/>
<dbReference type="GO" id="GO:0003677">
    <property type="term" value="F:DNA binding"/>
    <property type="evidence" value="ECO:0007669"/>
    <property type="project" value="InterPro"/>
</dbReference>